<dbReference type="Gene3D" id="1.10.10.10">
    <property type="entry name" value="Winged helix-like DNA-binding domain superfamily/Winged helix DNA-binding domain"/>
    <property type="match status" value="1"/>
</dbReference>
<dbReference type="RefSeq" id="WP_173971804.1">
    <property type="nucleotide sequence ID" value="NZ_CADCSU010000118.1"/>
</dbReference>
<evidence type="ECO:0000256" key="4">
    <source>
        <dbReference type="ARBA" id="ARBA00023163"/>
    </source>
</evidence>
<keyword evidence="3" id="KW-0238">DNA-binding</keyword>
<evidence type="ECO:0000313" key="6">
    <source>
        <dbReference type="EMBL" id="CAA9200929.1"/>
    </source>
</evidence>
<dbReference type="AlphaFoldDB" id="A0A6J4GTU8"/>
<feature type="domain" description="HTH lysR-type" evidence="5">
    <location>
        <begin position="2"/>
        <end position="59"/>
    </location>
</feature>
<sequence length="294" mass="34333">MVDMEWYRTFKTIYQVGTLTGAAQELLISQPNVSQHLSALEAHVGKQLFERKPRRMVPTDYGKLFYTQVIDAIEKLEYIEAEFRYTRSSNIPLTCIGTSKEFFYSILASNISQAPANLVFEFCPTKELMQKLNSGKLYFVITSSRNDEKDIVYEPIRTANLLLVGNKEFDTTEFDLFITNSEFDKAEKWLCDKDWYAYSSDLAIIRRFWLENFKKRPTIKPRFVIPDYNSILKGIRFGSGITIASDYLVQDDINQHHIKEIWKGHHPTQNTIYLAYNKNNVTTDQIEMVKKLLR</sequence>
<dbReference type="InterPro" id="IPR000847">
    <property type="entry name" value="LysR_HTH_N"/>
</dbReference>
<proteinExistence type="inferred from homology"/>
<evidence type="ECO:0000259" key="5">
    <source>
        <dbReference type="PROSITE" id="PS50931"/>
    </source>
</evidence>
<protein>
    <recommendedName>
        <fullName evidence="5">HTH lysR-type domain-containing protein</fullName>
    </recommendedName>
</protein>
<dbReference type="PANTHER" id="PTHR30126">
    <property type="entry name" value="HTH-TYPE TRANSCRIPTIONAL REGULATOR"/>
    <property type="match status" value="1"/>
</dbReference>
<dbReference type="SUPFAM" id="SSF46785">
    <property type="entry name" value="Winged helix' DNA-binding domain"/>
    <property type="match status" value="1"/>
</dbReference>
<comment type="similarity">
    <text evidence="1">Belongs to the LysR transcriptional regulatory family.</text>
</comment>
<dbReference type="PROSITE" id="PS50931">
    <property type="entry name" value="HTH_LYSR"/>
    <property type="match status" value="1"/>
</dbReference>
<dbReference type="GO" id="GO:0003700">
    <property type="term" value="F:DNA-binding transcription factor activity"/>
    <property type="evidence" value="ECO:0007669"/>
    <property type="project" value="InterPro"/>
</dbReference>
<accession>A0A6J4GTU8</accession>
<dbReference type="GO" id="GO:0000976">
    <property type="term" value="F:transcription cis-regulatory region binding"/>
    <property type="evidence" value="ECO:0007669"/>
    <property type="project" value="TreeGrafter"/>
</dbReference>
<evidence type="ECO:0000256" key="2">
    <source>
        <dbReference type="ARBA" id="ARBA00023015"/>
    </source>
</evidence>
<keyword evidence="7" id="KW-1185">Reference proteome</keyword>
<keyword evidence="4" id="KW-0804">Transcription</keyword>
<dbReference type="Gene3D" id="3.40.190.290">
    <property type="match status" value="1"/>
</dbReference>
<gene>
    <name evidence="6" type="ORF">FLA105534_03304</name>
</gene>
<dbReference type="EMBL" id="CADCSU010000118">
    <property type="protein sequence ID" value="CAA9200929.1"/>
    <property type="molecule type" value="Genomic_DNA"/>
</dbReference>
<dbReference type="InterPro" id="IPR036388">
    <property type="entry name" value="WH-like_DNA-bd_sf"/>
</dbReference>
<evidence type="ECO:0000313" key="7">
    <source>
        <dbReference type="Proteomes" id="UP000479938"/>
    </source>
</evidence>
<evidence type="ECO:0000256" key="1">
    <source>
        <dbReference type="ARBA" id="ARBA00009437"/>
    </source>
</evidence>
<dbReference type="PRINTS" id="PR00039">
    <property type="entry name" value="HTHLYSR"/>
</dbReference>
<evidence type="ECO:0000256" key="3">
    <source>
        <dbReference type="ARBA" id="ARBA00023125"/>
    </source>
</evidence>
<dbReference type="Pfam" id="PF03466">
    <property type="entry name" value="LysR_substrate"/>
    <property type="match status" value="1"/>
</dbReference>
<organism evidence="6 7">
    <name type="scientific">Flavobacterium bizetiae</name>
    <dbReference type="NCBI Taxonomy" id="2704140"/>
    <lineage>
        <taxon>Bacteria</taxon>
        <taxon>Pseudomonadati</taxon>
        <taxon>Bacteroidota</taxon>
        <taxon>Flavobacteriia</taxon>
        <taxon>Flavobacteriales</taxon>
        <taxon>Flavobacteriaceae</taxon>
        <taxon>Flavobacterium</taxon>
    </lineage>
</organism>
<dbReference type="Pfam" id="PF00126">
    <property type="entry name" value="HTH_1"/>
    <property type="match status" value="1"/>
</dbReference>
<keyword evidence="2" id="KW-0805">Transcription regulation</keyword>
<dbReference type="InterPro" id="IPR036390">
    <property type="entry name" value="WH_DNA-bd_sf"/>
</dbReference>
<reference evidence="6 7" key="1">
    <citation type="submission" date="2020-02" db="EMBL/GenBank/DDBJ databases">
        <authorList>
            <person name="Criscuolo A."/>
        </authorList>
    </citation>
    <scope>NUCLEOTIDE SEQUENCE [LARGE SCALE GENOMIC DNA]</scope>
    <source>
        <strain evidence="6">CIP105534</strain>
    </source>
</reference>
<dbReference type="Proteomes" id="UP000479938">
    <property type="component" value="Unassembled WGS sequence"/>
</dbReference>
<dbReference type="InterPro" id="IPR005119">
    <property type="entry name" value="LysR_subst-bd"/>
</dbReference>
<name>A0A6J4GTU8_9FLAO</name>
<dbReference type="SUPFAM" id="SSF53850">
    <property type="entry name" value="Periplasmic binding protein-like II"/>
    <property type="match status" value="1"/>
</dbReference>
<dbReference type="PANTHER" id="PTHR30126:SF40">
    <property type="entry name" value="HTH-TYPE TRANSCRIPTIONAL REGULATOR GLTR"/>
    <property type="match status" value="1"/>
</dbReference>